<evidence type="ECO:0000256" key="4">
    <source>
        <dbReference type="ARBA" id="ARBA00022989"/>
    </source>
</evidence>
<evidence type="ECO:0000256" key="5">
    <source>
        <dbReference type="ARBA" id="ARBA00023136"/>
    </source>
</evidence>
<protein>
    <recommendedName>
        <fullName evidence="7">Choline transporter-like protein</fullName>
    </recommendedName>
</protein>
<organism evidence="9 10">
    <name type="scientific">Pythium insidiosum</name>
    <name type="common">Pythiosis disease agent</name>
    <dbReference type="NCBI Taxonomy" id="114742"/>
    <lineage>
        <taxon>Eukaryota</taxon>
        <taxon>Sar</taxon>
        <taxon>Stramenopiles</taxon>
        <taxon>Oomycota</taxon>
        <taxon>Peronosporomycetes</taxon>
        <taxon>Pythiales</taxon>
        <taxon>Pythiaceae</taxon>
        <taxon>Pythium</taxon>
    </lineage>
</organism>
<dbReference type="Proteomes" id="UP001209570">
    <property type="component" value="Unassembled WGS sequence"/>
</dbReference>
<keyword evidence="10" id="KW-1185">Reference proteome</keyword>
<comment type="function">
    <text evidence="7">Choline transporter.</text>
</comment>
<proteinExistence type="inferred from homology"/>
<dbReference type="PANTHER" id="PTHR12385:SF14">
    <property type="entry name" value="CHOLINE TRANSPORTER-LIKE 2"/>
    <property type="match status" value="1"/>
</dbReference>
<feature type="transmembrane region" description="Helical" evidence="7">
    <location>
        <begin position="431"/>
        <end position="455"/>
    </location>
</feature>
<name>A0AAD5M8X3_PYTIN</name>
<dbReference type="PANTHER" id="PTHR12385">
    <property type="entry name" value="CHOLINE TRANSPORTER-LIKE (SLC FAMILY 44)"/>
    <property type="match status" value="1"/>
</dbReference>
<feature type="compositionally biased region" description="Acidic residues" evidence="8">
    <location>
        <begin position="47"/>
        <end position="67"/>
    </location>
</feature>
<feature type="transmembrane region" description="Helical" evidence="7">
    <location>
        <begin position="251"/>
        <end position="269"/>
    </location>
</feature>
<dbReference type="EMBL" id="JAKCXM010000008">
    <property type="protein sequence ID" value="KAJ0408842.1"/>
    <property type="molecule type" value="Genomic_DNA"/>
</dbReference>
<dbReference type="AlphaFoldDB" id="A0AAD5M8X3"/>
<feature type="transmembrane region" description="Helical" evidence="7">
    <location>
        <begin position="106"/>
        <end position="127"/>
    </location>
</feature>
<sequence>MHKPQASTVSTRHYRPHVDDEMRLSDDDAERRHLPRGHVAHASSHDDDVDGDDDDDEDDDDDDDDAELGEREPLVGSSAVSPSTGSSSLLRRNFRGPKAKRSCTDAWALAVFLAYWVGMLVVAIYAFTRESNVSYAKYIKDGVDYQGHACGDNRFVYFPDYRANPDFGFCVSSCPTRDGDDLEVMLPLADAKILDANGTRELTSVHFTTYATHPWSYVCAPATIQKESVMIAQLQDTIGRFVGALGDCWKTLLITCAVSVGTAALYLIFLKYCGCFTIFLTTVSIEALLVYASYRLLRAAADPLLYINDPAMKSSLQIAAVVVCCSAVLFLMLAFSMLPRLMLAATFISHASRALSQLRKLLFVPLLSSTMIILLFWWGLLVTVCIFGAGETSTRVATVTAASPAVIEIETEAFKVNSRLRWFFIYHAWGIYWTATFILSIGEMITATAVSMWYFSHEDRVTGQKLIRITREPVRIALRSTFRYHLGTLALSSAVVTPISYVRSFFDYLQDKNEFDSNPVTETLARFCCVSSPVLPLIAIIVFSYGVAHAFMTIYETTINMLLMCFTLDENMHGGRGNTAFAHATLVRSVNDHLRPKWQTVL</sequence>
<feature type="transmembrane region" description="Helical" evidence="7">
    <location>
        <begin position="317"/>
        <end position="341"/>
    </location>
</feature>
<feature type="transmembrane region" description="Helical" evidence="7">
    <location>
        <begin position="276"/>
        <end position="297"/>
    </location>
</feature>
<feature type="compositionally biased region" description="Basic and acidic residues" evidence="8">
    <location>
        <begin position="16"/>
        <end position="32"/>
    </location>
</feature>
<evidence type="ECO:0000256" key="6">
    <source>
        <dbReference type="ARBA" id="ARBA00023180"/>
    </source>
</evidence>
<evidence type="ECO:0000256" key="7">
    <source>
        <dbReference type="RuleBase" id="RU368066"/>
    </source>
</evidence>
<evidence type="ECO:0000256" key="3">
    <source>
        <dbReference type="ARBA" id="ARBA00022692"/>
    </source>
</evidence>
<feature type="transmembrane region" description="Helical" evidence="7">
    <location>
        <begin position="362"/>
        <end position="389"/>
    </location>
</feature>
<accession>A0AAD5M8X3</accession>
<comment type="caution">
    <text evidence="9">The sequence shown here is derived from an EMBL/GenBank/DDBJ whole genome shotgun (WGS) entry which is preliminary data.</text>
</comment>
<gene>
    <name evidence="9" type="ORF">P43SY_000738</name>
</gene>
<evidence type="ECO:0000256" key="1">
    <source>
        <dbReference type="ARBA" id="ARBA00004141"/>
    </source>
</evidence>
<evidence type="ECO:0000313" key="10">
    <source>
        <dbReference type="Proteomes" id="UP001209570"/>
    </source>
</evidence>
<keyword evidence="3 7" id="KW-0812">Transmembrane</keyword>
<dbReference type="GO" id="GO:0022857">
    <property type="term" value="F:transmembrane transporter activity"/>
    <property type="evidence" value="ECO:0007669"/>
    <property type="project" value="UniProtKB-UniRule"/>
</dbReference>
<keyword evidence="4 7" id="KW-1133">Transmembrane helix</keyword>
<feature type="transmembrane region" description="Helical" evidence="7">
    <location>
        <begin position="484"/>
        <end position="504"/>
    </location>
</feature>
<dbReference type="InterPro" id="IPR007603">
    <property type="entry name" value="Choline_transptr-like"/>
</dbReference>
<feature type="compositionally biased region" description="Polar residues" evidence="8">
    <location>
        <begin position="1"/>
        <end position="11"/>
    </location>
</feature>
<dbReference type="GO" id="GO:0005886">
    <property type="term" value="C:plasma membrane"/>
    <property type="evidence" value="ECO:0007669"/>
    <property type="project" value="UniProtKB-SubCell"/>
</dbReference>
<reference evidence="9" key="1">
    <citation type="submission" date="2021-12" db="EMBL/GenBank/DDBJ databases">
        <title>Prjna785345.</title>
        <authorList>
            <person name="Rujirawat T."/>
            <person name="Krajaejun T."/>
        </authorList>
    </citation>
    <scope>NUCLEOTIDE SEQUENCE</scope>
    <source>
        <strain evidence="9">Pi057C3</strain>
    </source>
</reference>
<feature type="compositionally biased region" description="Low complexity" evidence="8">
    <location>
        <begin position="77"/>
        <end position="88"/>
    </location>
</feature>
<comment type="similarity">
    <text evidence="2 7">Belongs to the CTL (choline transporter-like) family.</text>
</comment>
<evidence type="ECO:0000256" key="2">
    <source>
        <dbReference type="ARBA" id="ARBA00007168"/>
    </source>
</evidence>
<feature type="region of interest" description="Disordered" evidence="8">
    <location>
        <begin position="1"/>
        <end position="91"/>
    </location>
</feature>
<comment type="subcellular location">
    <subcellularLocation>
        <location evidence="7">Cell membrane</location>
        <topology evidence="7">Multi-pass membrane protein</topology>
    </subcellularLocation>
    <subcellularLocation>
        <location evidence="1">Membrane</location>
        <topology evidence="1">Multi-pass membrane protein</topology>
    </subcellularLocation>
</comment>
<keyword evidence="6" id="KW-0325">Glycoprotein</keyword>
<dbReference type="Pfam" id="PF04515">
    <property type="entry name" value="Choline_transpo"/>
    <property type="match status" value="1"/>
</dbReference>
<feature type="transmembrane region" description="Helical" evidence="7">
    <location>
        <begin position="524"/>
        <end position="548"/>
    </location>
</feature>
<keyword evidence="5 7" id="KW-0472">Membrane</keyword>
<evidence type="ECO:0000313" key="9">
    <source>
        <dbReference type="EMBL" id="KAJ0408842.1"/>
    </source>
</evidence>
<evidence type="ECO:0000256" key="8">
    <source>
        <dbReference type="SAM" id="MobiDB-lite"/>
    </source>
</evidence>